<sequence>MAPDTANLPAGASNVLASAPLGPGGVGFFGASGVSAKAALVSGSSRLTTSAPYPTVTADGGVVEQDPNEWLRAVAAVTKDLPGPYDAVTLTGQMQNLIRYRGGRSGRATSNQRRVTLRRWQVHPEVVAATGIEPSALPQISQGLLGGTTTHKLGIPAGTPVYLAVGATTTGIVGTRASTTGADMYRAVMEVDAFSSRKSRSLLARRSRGSGR</sequence>
<dbReference type="STRING" id="1121357.SAMN05661109_01269"/>
<keyword evidence="2" id="KW-1185">Reference proteome</keyword>
<dbReference type="Gene3D" id="3.30.420.40">
    <property type="match status" value="1"/>
</dbReference>
<reference evidence="2" key="1">
    <citation type="submission" date="2016-10" db="EMBL/GenBank/DDBJ databases">
        <authorList>
            <person name="Varghese N."/>
            <person name="Submissions S."/>
        </authorList>
    </citation>
    <scope>NUCLEOTIDE SEQUENCE [LARGE SCALE GENOMIC DNA]</scope>
    <source>
        <strain evidence="2">DSM 20524</strain>
    </source>
</reference>
<dbReference type="SUPFAM" id="SSF53067">
    <property type="entry name" value="Actin-like ATPase domain"/>
    <property type="match status" value="1"/>
</dbReference>
<dbReference type="Proteomes" id="UP000198929">
    <property type="component" value="Unassembled WGS sequence"/>
</dbReference>
<dbReference type="InterPro" id="IPR043129">
    <property type="entry name" value="ATPase_NBD"/>
</dbReference>
<dbReference type="AlphaFoldDB" id="A0A1H9STK4"/>
<gene>
    <name evidence="1" type="ORF">SAMN05661109_01269</name>
</gene>
<accession>A0A1H9STK4</accession>
<name>A0A1H9STK4_9CORY</name>
<protein>
    <submittedName>
        <fullName evidence="1">Uncharacterized protein</fullName>
    </submittedName>
</protein>
<dbReference type="EMBL" id="FOGQ01000004">
    <property type="protein sequence ID" value="SER88342.1"/>
    <property type="molecule type" value="Genomic_DNA"/>
</dbReference>
<evidence type="ECO:0000313" key="1">
    <source>
        <dbReference type="EMBL" id="SER88342.1"/>
    </source>
</evidence>
<proteinExistence type="predicted"/>
<dbReference type="RefSeq" id="WP_092257822.1">
    <property type="nucleotide sequence ID" value="NZ_CP047199.1"/>
</dbReference>
<evidence type="ECO:0000313" key="2">
    <source>
        <dbReference type="Proteomes" id="UP000198929"/>
    </source>
</evidence>
<organism evidence="1 2">
    <name type="scientific">Corynebacterium cystitidis DSM 20524</name>
    <dbReference type="NCBI Taxonomy" id="1121357"/>
    <lineage>
        <taxon>Bacteria</taxon>
        <taxon>Bacillati</taxon>
        <taxon>Actinomycetota</taxon>
        <taxon>Actinomycetes</taxon>
        <taxon>Mycobacteriales</taxon>
        <taxon>Corynebacteriaceae</taxon>
        <taxon>Corynebacterium</taxon>
    </lineage>
</organism>